<dbReference type="PIRSF" id="PIRSF002741">
    <property type="entry name" value="MppA"/>
    <property type="match status" value="1"/>
</dbReference>
<dbReference type="Gene3D" id="3.40.190.10">
    <property type="entry name" value="Periplasmic binding protein-like II"/>
    <property type="match status" value="1"/>
</dbReference>
<dbReference type="GO" id="GO:0030288">
    <property type="term" value="C:outer membrane-bounded periplasmic space"/>
    <property type="evidence" value="ECO:0007669"/>
    <property type="project" value="UniProtKB-ARBA"/>
</dbReference>
<dbReference type="OrthoDB" id="9803988at2"/>
<dbReference type="GO" id="GO:1904680">
    <property type="term" value="F:peptide transmembrane transporter activity"/>
    <property type="evidence" value="ECO:0007669"/>
    <property type="project" value="TreeGrafter"/>
</dbReference>
<dbReference type="InterPro" id="IPR000914">
    <property type="entry name" value="SBP_5_dom"/>
</dbReference>
<dbReference type="Gene3D" id="3.10.105.10">
    <property type="entry name" value="Dipeptide-binding Protein, Domain 3"/>
    <property type="match status" value="1"/>
</dbReference>
<dbReference type="RefSeq" id="WP_085935948.1">
    <property type="nucleotide sequence ID" value="NZ_FUWJ01000006.1"/>
</dbReference>
<dbReference type="PANTHER" id="PTHR30290">
    <property type="entry name" value="PERIPLASMIC BINDING COMPONENT OF ABC TRANSPORTER"/>
    <property type="match status" value="1"/>
</dbReference>
<comment type="similarity">
    <text evidence="2">Belongs to the bacterial solute-binding protein 5 family.</text>
</comment>
<proteinExistence type="inferred from homology"/>
<dbReference type="GO" id="GO:0015833">
    <property type="term" value="P:peptide transport"/>
    <property type="evidence" value="ECO:0007669"/>
    <property type="project" value="TreeGrafter"/>
</dbReference>
<evidence type="ECO:0000256" key="2">
    <source>
        <dbReference type="ARBA" id="ARBA00005695"/>
    </source>
</evidence>
<keyword evidence="8" id="KW-1185">Reference proteome</keyword>
<accession>A0A1T4S2F7</accession>
<dbReference type="Pfam" id="PF00496">
    <property type="entry name" value="SBP_bac_5"/>
    <property type="match status" value="1"/>
</dbReference>
<evidence type="ECO:0000256" key="3">
    <source>
        <dbReference type="ARBA" id="ARBA00022448"/>
    </source>
</evidence>
<evidence type="ECO:0000256" key="1">
    <source>
        <dbReference type="ARBA" id="ARBA00004418"/>
    </source>
</evidence>
<comment type="subcellular location">
    <subcellularLocation>
        <location evidence="1">Periplasm</location>
    </subcellularLocation>
</comment>
<evidence type="ECO:0000259" key="6">
    <source>
        <dbReference type="Pfam" id="PF00496"/>
    </source>
</evidence>
<evidence type="ECO:0000313" key="7">
    <source>
        <dbReference type="EMBL" id="SKA22118.1"/>
    </source>
</evidence>
<keyword evidence="3" id="KW-0813">Transport</keyword>
<gene>
    <name evidence="7" type="ORF">SAMN02745126_04278</name>
</gene>
<dbReference type="GO" id="GO:0043190">
    <property type="term" value="C:ATP-binding cassette (ABC) transporter complex"/>
    <property type="evidence" value="ECO:0007669"/>
    <property type="project" value="InterPro"/>
</dbReference>
<keyword evidence="4 5" id="KW-0732">Signal</keyword>
<feature type="domain" description="Solute-binding protein family 5" evidence="6">
    <location>
        <begin position="71"/>
        <end position="449"/>
    </location>
</feature>
<evidence type="ECO:0000313" key="8">
    <source>
        <dbReference type="Proteomes" id="UP000190092"/>
    </source>
</evidence>
<feature type="signal peptide" evidence="5">
    <location>
        <begin position="1"/>
        <end position="22"/>
    </location>
</feature>
<organism evidence="7 8">
    <name type="scientific">Enhydrobacter aerosaccus</name>
    <dbReference type="NCBI Taxonomy" id="225324"/>
    <lineage>
        <taxon>Bacteria</taxon>
        <taxon>Pseudomonadati</taxon>
        <taxon>Pseudomonadota</taxon>
        <taxon>Alphaproteobacteria</taxon>
        <taxon>Hyphomicrobiales</taxon>
        <taxon>Enhydrobacter</taxon>
    </lineage>
</organism>
<dbReference type="AlphaFoldDB" id="A0A1T4S2F7"/>
<dbReference type="PANTHER" id="PTHR30290:SF9">
    <property type="entry name" value="OLIGOPEPTIDE-BINDING PROTEIN APPA"/>
    <property type="match status" value="1"/>
</dbReference>
<dbReference type="SUPFAM" id="SSF53850">
    <property type="entry name" value="Periplasmic binding protein-like II"/>
    <property type="match status" value="1"/>
</dbReference>
<protein>
    <submittedName>
        <fullName evidence="7">Peptide/nickel transport system substrate-binding protein</fullName>
    </submittedName>
</protein>
<dbReference type="Proteomes" id="UP000190092">
    <property type="component" value="Unassembled WGS sequence"/>
</dbReference>
<dbReference type="InterPro" id="IPR030678">
    <property type="entry name" value="Peptide/Ni-bd"/>
</dbReference>
<dbReference type="STRING" id="225324.SAMN02745126_04278"/>
<dbReference type="CDD" id="cd08498">
    <property type="entry name" value="PBP2_NikA_DppA_OppA_like_2"/>
    <property type="match status" value="1"/>
</dbReference>
<name>A0A1T4S2F7_9HYPH</name>
<feature type="chain" id="PRO_5013295587" evidence="5">
    <location>
        <begin position="23"/>
        <end position="539"/>
    </location>
</feature>
<sequence length="539" mass="60603">MKFRLRHSVALTAVVFAGFALAGTAANAKTFRWANSGDVSSMDPYARQETFLLTFTANIYDPLVRRDKDLKLEPALAVKWGQTDPTHWYFDLRPNVKFSDGTPFTADDVIFSINRANGPGSNVNGNFSTLKSIKKVNDLRVEVETSVPDPLLIDKWASISIMSKAWCEKNNAAQAADMIKNEENYATRNAMGTGPFMVKERRAGEKTILVPNPLWWDKPVHNLTEIVFTPVPNAATRIAALKAGDIDMTYEVPPADTENLKKDPNIKVLEGPETRVVYLGFDVERDELVESNVKGKNPYKDKRVREAMYRSIDVDAIKRTVMRGQSFPTALMVAPGINGYTKDLDKRPPLLKPEEAKKMLADAGYPDGFETGMDCPNDRYVNDEKICQAVVAMLAKIGIKVNLRAQTRNLYFAKILRSTSDGKPNKTSFFMLGWSPGTTYDVHNVFEQLIQTPDIKRKKGLYNVGGYSNPKFDELADKIEVETDKAKRDAMIHEATKIYVDDFAYIPLHQQALVWAMRKNVDLVQPADNTFPLRFVNVK</sequence>
<dbReference type="Gene3D" id="3.90.76.10">
    <property type="entry name" value="Dipeptide-binding Protein, Domain 1"/>
    <property type="match status" value="1"/>
</dbReference>
<reference evidence="8" key="1">
    <citation type="submission" date="2017-02" db="EMBL/GenBank/DDBJ databases">
        <authorList>
            <person name="Varghese N."/>
            <person name="Submissions S."/>
        </authorList>
    </citation>
    <scope>NUCLEOTIDE SEQUENCE [LARGE SCALE GENOMIC DNA]</scope>
    <source>
        <strain evidence="8">ATCC 27094</strain>
    </source>
</reference>
<dbReference type="EMBL" id="FUWJ01000006">
    <property type="protein sequence ID" value="SKA22118.1"/>
    <property type="molecule type" value="Genomic_DNA"/>
</dbReference>
<evidence type="ECO:0000256" key="5">
    <source>
        <dbReference type="SAM" id="SignalP"/>
    </source>
</evidence>
<dbReference type="InterPro" id="IPR039424">
    <property type="entry name" value="SBP_5"/>
</dbReference>
<evidence type="ECO:0000256" key="4">
    <source>
        <dbReference type="ARBA" id="ARBA00022729"/>
    </source>
</evidence>